<feature type="compositionally biased region" description="Low complexity" evidence="2">
    <location>
        <begin position="703"/>
        <end position="720"/>
    </location>
</feature>
<comment type="similarity">
    <text evidence="1">Belongs to the arrestin family. PalF/RIM8 subfamily.</text>
</comment>
<dbReference type="InterPro" id="IPR011021">
    <property type="entry name" value="Arrestin-like_N"/>
</dbReference>
<dbReference type="AlphaFoldDB" id="A0AAN6ND62"/>
<dbReference type="SMART" id="SM01017">
    <property type="entry name" value="Arrestin_C"/>
    <property type="match status" value="1"/>
</dbReference>
<feature type="compositionally biased region" description="Polar residues" evidence="2">
    <location>
        <begin position="562"/>
        <end position="585"/>
    </location>
</feature>
<dbReference type="GO" id="GO:0070086">
    <property type="term" value="P:ubiquitin-dependent endocytosis"/>
    <property type="evidence" value="ECO:0007669"/>
    <property type="project" value="TreeGrafter"/>
</dbReference>
<organism evidence="4 5">
    <name type="scientific">Diplogelasinospora grovesii</name>
    <dbReference type="NCBI Taxonomy" id="303347"/>
    <lineage>
        <taxon>Eukaryota</taxon>
        <taxon>Fungi</taxon>
        <taxon>Dikarya</taxon>
        <taxon>Ascomycota</taxon>
        <taxon>Pezizomycotina</taxon>
        <taxon>Sordariomycetes</taxon>
        <taxon>Sordariomycetidae</taxon>
        <taxon>Sordariales</taxon>
        <taxon>Diplogelasinosporaceae</taxon>
        <taxon>Diplogelasinospora</taxon>
    </lineage>
</organism>
<evidence type="ECO:0000259" key="3">
    <source>
        <dbReference type="SMART" id="SM01017"/>
    </source>
</evidence>
<feature type="compositionally biased region" description="Polar residues" evidence="2">
    <location>
        <begin position="292"/>
        <end position="303"/>
    </location>
</feature>
<feature type="compositionally biased region" description="Low complexity" evidence="2">
    <location>
        <begin position="773"/>
        <end position="791"/>
    </location>
</feature>
<accession>A0AAN6ND62</accession>
<evidence type="ECO:0000256" key="2">
    <source>
        <dbReference type="SAM" id="MobiDB-lite"/>
    </source>
</evidence>
<dbReference type="PANTHER" id="PTHR11188:SF161">
    <property type="entry name" value="PH-RESPONSE REGULATOR PROTEIN PALF_RIM8"/>
    <property type="match status" value="1"/>
</dbReference>
<dbReference type="Pfam" id="PF00339">
    <property type="entry name" value="Arrestin_N"/>
    <property type="match status" value="1"/>
</dbReference>
<dbReference type="GO" id="GO:0030674">
    <property type="term" value="F:protein-macromolecule adaptor activity"/>
    <property type="evidence" value="ECO:0007669"/>
    <property type="project" value="TreeGrafter"/>
</dbReference>
<feature type="compositionally biased region" description="Polar residues" evidence="2">
    <location>
        <begin position="253"/>
        <end position="263"/>
    </location>
</feature>
<keyword evidence="5" id="KW-1185">Reference proteome</keyword>
<proteinExistence type="inferred from homology"/>
<dbReference type="InterPro" id="IPR011022">
    <property type="entry name" value="Arrestin_C-like"/>
</dbReference>
<dbReference type="EMBL" id="MU853764">
    <property type="protein sequence ID" value="KAK3943612.1"/>
    <property type="molecule type" value="Genomic_DNA"/>
</dbReference>
<sequence>MGPYPTSVDNSAAASASASVSAIVEDSPSSGRSFFSRFSFPLRPRTRNVADFHIRPAEPHRKYNAGDHVQGAVILTVLKPVRITHLTVSLHGYVRVYKGPSIAANEPIVNPAEIPAQRGSRLKYHGNGHASLFQDEQVLSSDGRLEPGRYEFNFELLFPAKGLPSSIDFERGTISYLITATLTRPTSISPTTSCERKIYLVDRVDIGPLAPPRPRTIYLEPISKRSKKKKQASTEKGAVASDTPEPASDFDSTRVNENSTEGSLSVVGEDLGQDGVSNGPRSPVHSDIRSVSGDSAVSGSTGLSRGGDANHAGTSVTSQAGAGKWAPEERTITATIELLKGGCLAGDTVPVRISVQHIKRIKSMHGVIVTLYRQGRIDSAPPVSLFKDMTKEEARRIEKEEYYPKSKTGLGGLSLSSAGSCSVFRKDLSQAFSPLIIDPATLTASVTTSVRVPEDVFPTIKGVPGEMITFKYQIEVIVDLGGKLANQIQGGTPSGPRIGAGGGSLGMGANPYEGGGASLTSWGTSIIDTDRLRREKGVISVVFEVIVGTMDTSRLRGKGTLRPTTSVQTVQTQLAPEPNLYQSTSRNEKAGGGYPNNFEDEGYGPEDLSQEYAPFPPEPPAQPYPYWNPGSSSQPQEPTPQYIPPPVLPDENGLSEKERVRRAEERLLPSQPPGVSTPTAVAGPSNSLLSPDGENIYDAEDQPPIASSSAVPAHAVAATGAEEEAPSAPTLEELSAAAGSSSAPTEDKQELERRRLLAEASAPPEVPEDYDHSAGNGESSSAAAAAAGPSAPSAPPPPPETAFEPSAPVLTEDEEGYGAHYIYAGSSSQGQGHAHAPPPAHYPAEPLPRYER</sequence>
<dbReference type="Pfam" id="PF02752">
    <property type="entry name" value="Arrestin_C"/>
    <property type="match status" value="1"/>
</dbReference>
<evidence type="ECO:0000313" key="5">
    <source>
        <dbReference type="Proteomes" id="UP001303473"/>
    </source>
</evidence>
<feature type="compositionally biased region" description="Basic and acidic residues" evidence="2">
    <location>
        <begin position="654"/>
        <end position="667"/>
    </location>
</feature>
<feature type="compositionally biased region" description="Pro residues" evidence="2">
    <location>
        <begin position="637"/>
        <end position="648"/>
    </location>
</feature>
<evidence type="ECO:0000256" key="1">
    <source>
        <dbReference type="ARBA" id="ARBA00037950"/>
    </source>
</evidence>
<gene>
    <name evidence="4" type="ORF">QBC46DRAFT_26845</name>
</gene>
<dbReference type="SUPFAM" id="SSF81296">
    <property type="entry name" value="E set domains"/>
    <property type="match status" value="1"/>
</dbReference>
<reference evidence="5" key="1">
    <citation type="journal article" date="2023" name="Mol. Phylogenet. Evol.">
        <title>Genome-scale phylogeny and comparative genomics of the fungal order Sordariales.</title>
        <authorList>
            <person name="Hensen N."/>
            <person name="Bonometti L."/>
            <person name="Westerberg I."/>
            <person name="Brannstrom I.O."/>
            <person name="Guillou S."/>
            <person name="Cros-Aarteil S."/>
            <person name="Calhoun S."/>
            <person name="Haridas S."/>
            <person name="Kuo A."/>
            <person name="Mondo S."/>
            <person name="Pangilinan J."/>
            <person name="Riley R."/>
            <person name="LaButti K."/>
            <person name="Andreopoulos B."/>
            <person name="Lipzen A."/>
            <person name="Chen C."/>
            <person name="Yan M."/>
            <person name="Daum C."/>
            <person name="Ng V."/>
            <person name="Clum A."/>
            <person name="Steindorff A."/>
            <person name="Ohm R.A."/>
            <person name="Martin F."/>
            <person name="Silar P."/>
            <person name="Natvig D.O."/>
            <person name="Lalanne C."/>
            <person name="Gautier V."/>
            <person name="Ament-Velasquez S.L."/>
            <person name="Kruys A."/>
            <person name="Hutchinson M.I."/>
            <person name="Powell A.J."/>
            <person name="Barry K."/>
            <person name="Miller A.N."/>
            <person name="Grigoriev I.V."/>
            <person name="Debuchy R."/>
            <person name="Gladieux P."/>
            <person name="Hiltunen Thoren M."/>
            <person name="Johannesson H."/>
        </authorList>
    </citation>
    <scope>NUCLEOTIDE SEQUENCE [LARGE SCALE GENOMIC DNA]</scope>
    <source>
        <strain evidence="5">CBS 340.73</strain>
    </source>
</reference>
<dbReference type="InterPro" id="IPR050357">
    <property type="entry name" value="Arrestin_domain-protein"/>
</dbReference>
<feature type="compositionally biased region" description="Basic and acidic residues" evidence="2">
    <location>
        <begin position="745"/>
        <end position="757"/>
    </location>
</feature>
<dbReference type="PANTHER" id="PTHR11188">
    <property type="entry name" value="ARRESTIN DOMAIN CONTAINING PROTEIN"/>
    <property type="match status" value="1"/>
</dbReference>
<dbReference type="GO" id="GO:0005829">
    <property type="term" value="C:cytosol"/>
    <property type="evidence" value="ECO:0007669"/>
    <property type="project" value="TreeGrafter"/>
</dbReference>
<feature type="region of interest" description="Disordered" evidence="2">
    <location>
        <begin position="555"/>
        <end position="852"/>
    </location>
</feature>
<feature type="region of interest" description="Disordered" evidence="2">
    <location>
        <begin position="210"/>
        <end position="326"/>
    </location>
</feature>
<dbReference type="GO" id="GO:0005886">
    <property type="term" value="C:plasma membrane"/>
    <property type="evidence" value="ECO:0007669"/>
    <property type="project" value="TreeGrafter"/>
</dbReference>
<evidence type="ECO:0000313" key="4">
    <source>
        <dbReference type="EMBL" id="KAK3943612.1"/>
    </source>
</evidence>
<comment type="caution">
    <text evidence="4">The sequence shown here is derived from an EMBL/GenBank/DDBJ whole genome shotgun (WGS) entry which is preliminary data.</text>
</comment>
<dbReference type="InterPro" id="IPR014752">
    <property type="entry name" value="Arrestin-like_C"/>
</dbReference>
<name>A0AAN6ND62_9PEZI</name>
<feature type="domain" description="Arrestin C-terminal-like" evidence="3">
    <location>
        <begin position="328"/>
        <end position="490"/>
    </location>
</feature>
<dbReference type="Gene3D" id="2.60.40.640">
    <property type="match status" value="1"/>
</dbReference>
<protein>
    <recommendedName>
        <fullName evidence="3">Arrestin C-terminal-like domain-containing protein</fullName>
    </recommendedName>
</protein>
<feature type="compositionally biased region" description="Polar residues" evidence="2">
    <location>
        <begin position="673"/>
        <end position="689"/>
    </location>
</feature>
<dbReference type="InterPro" id="IPR014756">
    <property type="entry name" value="Ig_E-set"/>
</dbReference>
<dbReference type="Proteomes" id="UP001303473">
    <property type="component" value="Unassembled WGS sequence"/>
</dbReference>
<dbReference type="GO" id="GO:0031625">
    <property type="term" value="F:ubiquitin protein ligase binding"/>
    <property type="evidence" value="ECO:0007669"/>
    <property type="project" value="TreeGrafter"/>
</dbReference>
<feature type="compositionally biased region" description="Pro residues" evidence="2">
    <location>
        <begin position="614"/>
        <end position="623"/>
    </location>
</feature>